<dbReference type="NCBIfam" id="TIGR01182">
    <property type="entry name" value="eda"/>
    <property type="match status" value="1"/>
</dbReference>
<name>A0A381XC39_9ZZZZ</name>
<evidence type="ECO:0000256" key="6">
    <source>
        <dbReference type="ARBA" id="ARBA00023239"/>
    </source>
</evidence>
<dbReference type="Pfam" id="PF01081">
    <property type="entry name" value="Aldolase"/>
    <property type="match status" value="1"/>
</dbReference>
<comment type="catalytic activity">
    <reaction evidence="1">
        <text>2-dehydro-3-deoxy-6-phospho-D-gluconate = D-glyceraldehyde 3-phosphate + pyruvate</text>
        <dbReference type="Rhea" id="RHEA:17089"/>
        <dbReference type="ChEBI" id="CHEBI:15361"/>
        <dbReference type="ChEBI" id="CHEBI:57569"/>
        <dbReference type="ChEBI" id="CHEBI:59776"/>
        <dbReference type="EC" id="4.1.2.14"/>
    </reaction>
</comment>
<protein>
    <recommendedName>
        <fullName evidence="5">2-dehydro-3-deoxy-phosphogluconate aldolase</fullName>
        <ecNumber evidence="5">4.1.2.14</ecNumber>
    </recommendedName>
</protein>
<dbReference type="AlphaFoldDB" id="A0A381XC39"/>
<keyword evidence="7" id="KW-0119">Carbohydrate metabolism</keyword>
<dbReference type="PANTHER" id="PTHR30246">
    <property type="entry name" value="2-KETO-3-DEOXY-6-PHOSPHOGLUCONATE ALDOLASE"/>
    <property type="match status" value="1"/>
</dbReference>
<feature type="non-terminal residue" evidence="8">
    <location>
        <position position="1"/>
    </location>
</feature>
<dbReference type="PANTHER" id="PTHR30246:SF1">
    <property type="entry name" value="2-DEHYDRO-3-DEOXY-6-PHOSPHOGALACTONATE ALDOLASE-RELATED"/>
    <property type="match status" value="1"/>
</dbReference>
<evidence type="ECO:0000256" key="1">
    <source>
        <dbReference type="ARBA" id="ARBA00000654"/>
    </source>
</evidence>
<proteinExistence type="inferred from homology"/>
<evidence type="ECO:0000256" key="4">
    <source>
        <dbReference type="ARBA" id="ARBA00011233"/>
    </source>
</evidence>
<sequence>CIAQAQLIASPTKSIPMSEVFPQELQAKIEKAGVLAVLVIDEVKHAVPVAEALLRGGIDSVELTLRTDAALEAVIAIKENVPAMTVGCGTVLTVKQLEEVRDAGADFGVSPGLNPRTLERAREVGLPFAPGIATASDVELALEFGCRLLKFFPCETSGGLKHLKVLAAPFRHLGVKFVPLGGVNLGNLTAYLEDRELIAAVGGSWLAPRDLIAAEDWEAIEVRARQAMAVVREA</sequence>
<evidence type="ECO:0000256" key="7">
    <source>
        <dbReference type="ARBA" id="ARBA00023277"/>
    </source>
</evidence>
<dbReference type="GO" id="GO:0008675">
    <property type="term" value="F:2-dehydro-3-deoxy-phosphogluconate aldolase activity"/>
    <property type="evidence" value="ECO:0007669"/>
    <property type="project" value="UniProtKB-EC"/>
</dbReference>
<dbReference type="PROSITE" id="PS00159">
    <property type="entry name" value="ALDOLASE_KDPG_KHG_1"/>
    <property type="match status" value="1"/>
</dbReference>
<dbReference type="InterPro" id="IPR000887">
    <property type="entry name" value="Aldlse_KDPG_KHG"/>
</dbReference>
<evidence type="ECO:0000256" key="3">
    <source>
        <dbReference type="ARBA" id="ARBA00006906"/>
    </source>
</evidence>
<comment type="pathway">
    <text evidence="2">Carbohydrate acid metabolism; 2-dehydro-3-deoxy-D-gluconate degradation; D-glyceraldehyde 3-phosphate and pyruvate from 2-dehydro-3-deoxy-D-gluconate: step 2/2.</text>
</comment>
<organism evidence="8">
    <name type="scientific">marine metagenome</name>
    <dbReference type="NCBI Taxonomy" id="408172"/>
    <lineage>
        <taxon>unclassified sequences</taxon>
        <taxon>metagenomes</taxon>
        <taxon>ecological metagenomes</taxon>
    </lineage>
</organism>
<evidence type="ECO:0000256" key="5">
    <source>
        <dbReference type="ARBA" id="ARBA00013063"/>
    </source>
</evidence>
<dbReference type="Gene3D" id="3.20.20.70">
    <property type="entry name" value="Aldolase class I"/>
    <property type="match status" value="1"/>
</dbReference>
<dbReference type="SUPFAM" id="SSF51569">
    <property type="entry name" value="Aldolase"/>
    <property type="match status" value="1"/>
</dbReference>
<accession>A0A381XC39</accession>
<comment type="subunit">
    <text evidence="4">Homotrimer.</text>
</comment>
<reference evidence="8" key="1">
    <citation type="submission" date="2018-05" db="EMBL/GenBank/DDBJ databases">
        <authorList>
            <person name="Lanie J.A."/>
            <person name="Ng W.-L."/>
            <person name="Kazmierczak K.M."/>
            <person name="Andrzejewski T.M."/>
            <person name="Davidsen T.M."/>
            <person name="Wayne K.J."/>
            <person name="Tettelin H."/>
            <person name="Glass J.I."/>
            <person name="Rusch D."/>
            <person name="Podicherti R."/>
            <person name="Tsui H.-C.T."/>
            <person name="Winkler M.E."/>
        </authorList>
    </citation>
    <scope>NUCLEOTIDE SEQUENCE</scope>
</reference>
<dbReference type="EMBL" id="UINC01014486">
    <property type="protein sequence ID" value="SVA61747.1"/>
    <property type="molecule type" value="Genomic_DNA"/>
</dbReference>
<dbReference type="InterPro" id="IPR013785">
    <property type="entry name" value="Aldolase_TIM"/>
</dbReference>
<keyword evidence="6" id="KW-0456">Lyase</keyword>
<dbReference type="EC" id="4.1.2.14" evidence="5"/>
<comment type="similarity">
    <text evidence="3">Belongs to the KHG/KDPG aldolase family.</text>
</comment>
<evidence type="ECO:0000313" key="8">
    <source>
        <dbReference type="EMBL" id="SVA61747.1"/>
    </source>
</evidence>
<gene>
    <name evidence="8" type="ORF">METZ01_LOCUS114601</name>
</gene>
<evidence type="ECO:0000256" key="2">
    <source>
        <dbReference type="ARBA" id="ARBA00004736"/>
    </source>
</evidence>
<dbReference type="CDD" id="cd00452">
    <property type="entry name" value="KDPG_aldolase"/>
    <property type="match status" value="1"/>
</dbReference>
<dbReference type="InterPro" id="IPR031337">
    <property type="entry name" value="KDPG/KHG_AS_1"/>
</dbReference>